<dbReference type="RefSeq" id="XP_028867167.1">
    <property type="nucleotide sequence ID" value="XM_029011334.1"/>
</dbReference>
<dbReference type="GO" id="GO:0003677">
    <property type="term" value="F:DNA binding"/>
    <property type="evidence" value="ECO:0007669"/>
    <property type="project" value="UniProtKB-KW"/>
</dbReference>
<gene>
    <name evidence="20" type="ORF">BOVATA_024170</name>
</gene>
<dbReference type="InterPro" id="IPR036397">
    <property type="entry name" value="RNaseH_sf"/>
</dbReference>
<dbReference type="InterPro" id="IPR017964">
    <property type="entry name" value="DNA-dir_DNA_pol_B_CS"/>
</dbReference>
<evidence type="ECO:0000259" key="17">
    <source>
        <dbReference type="Pfam" id="PF14260"/>
    </source>
</evidence>
<evidence type="ECO:0000259" key="19">
    <source>
        <dbReference type="Pfam" id="PF24065"/>
    </source>
</evidence>
<keyword evidence="3 13" id="KW-0808">Transferase</keyword>
<evidence type="ECO:0000256" key="14">
    <source>
        <dbReference type="SAM" id="MobiDB-lite"/>
    </source>
</evidence>
<protein>
    <recommendedName>
        <fullName evidence="13">DNA polymerase</fullName>
        <ecNumber evidence="13">2.7.7.7</ecNumber>
    </recommendedName>
</protein>
<dbReference type="Gene3D" id="1.10.132.60">
    <property type="entry name" value="DNA polymerase family B, C-terminal domain"/>
    <property type="match status" value="1"/>
</dbReference>
<dbReference type="PROSITE" id="PS00116">
    <property type="entry name" value="DNA_POLYMERASE_B"/>
    <property type="match status" value="1"/>
</dbReference>
<dbReference type="Pfam" id="PF24065">
    <property type="entry name" value="REV3_N"/>
    <property type="match status" value="1"/>
</dbReference>
<dbReference type="InterPro" id="IPR012337">
    <property type="entry name" value="RNaseH-like_sf"/>
</dbReference>
<organism evidence="20 21">
    <name type="scientific">Babesia ovata</name>
    <dbReference type="NCBI Taxonomy" id="189622"/>
    <lineage>
        <taxon>Eukaryota</taxon>
        <taxon>Sar</taxon>
        <taxon>Alveolata</taxon>
        <taxon>Apicomplexa</taxon>
        <taxon>Aconoidasida</taxon>
        <taxon>Piroplasmida</taxon>
        <taxon>Babesiidae</taxon>
        <taxon>Babesia</taxon>
    </lineage>
</organism>
<dbReference type="Proteomes" id="UP000236319">
    <property type="component" value="Unassembled WGS sequence"/>
</dbReference>
<keyword evidence="13" id="KW-0004">4Fe-4S</keyword>
<evidence type="ECO:0000313" key="20">
    <source>
        <dbReference type="EMBL" id="GBE60924.1"/>
    </source>
</evidence>
<evidence type="ECO:0000256" key="5">
    <source>
        <dbReference type="ARBA" id="ARBA00022723"/>
    </source>
</evidence>
<dbReference type="GO" id="GO:0016035">
    <property type="term" value="C:zeta DNA polymerase complex"/>
    <property type="evidence" value="ECO:0007669"/>
    <property type="project" value="InterPro"/>
</dbReference>
<evidence type="ECO:0000256" key="3">
    <source>
        <dbReference type="ARBA" id="ARBA00022679"/>
    </source>
</evidence>
<evidence type="ECO:0000256" key="11">
    <source>
        <dbReference type="ARBA" id="ARBA00023204"/>
    </source>
</evidence>
<evidence type="ECO:0000256" key="1">
    <source>
        <dbReference type="ARBA" id="ARBA00001966"/>
    </source>
</evidence>
<keyword evidence="8 13" id="KW-0239">DNA-directed DNA polymerase</keyword>
<dbReference type="InterPro" id="IPR042087">
    <property type="entry name" value="DNA_pol_B_thumb"/>
</dbReference>
<keyword evidence="21" id="KW-1185">Reference proteome</keyword>
<dbReference type="GO" id="GO:0000166">
    <property type="term" value="F:nucleotide binding"/>
    <property type="evidence" value="ECO:0007669"/>
    <property type="project" value="InterPro"/>
</dbReference>
<feature type="domain" description="DNA polymerase zeta catalytic subunit N-terminal" evidence="19">
    <location>
        <begin position="1"/>
        <end position="41"/>
    </location>
</feature>
<evidence type="ECO:0000256" key="9">
    <source>
        <dbReference type="ARBA" id="ARBA00023004"/>
    </source>
</evidence>
<dbReference type="Gene3D" id="3.90.1600.10">
    <property type="entry name" value="Palm domain of DNA polymerase"/>
    <property type="match status" value="1"/>
</dbReference>
<sequence>MSKPIEFDPQVSSTGAPVVEVPVIRVFGGTPSGQQVCLYIHGYLPYFYLPVPDDVSPTKFAQKAHKVLERVARRIVLERRRLREGRRFRDNLQRKLKTTKDDTEDKDITQSSCDTSSSKMDETGSATISRWFTTTRSRLLSQSTHRLAILRQKKTARSAYIHRVDVVEHVIFYGYHTQPRKFLKVHHYNPSMTKHLAGYAFNTGIGKYRLQPYEVHISYLMHFLSDYNLRGMDYIYLSSAIKMRGPLPLHPHYSVQAHPVWQRVVLTSSKNNPDDLAIVERPVLRDSPSVFLSSHQRRSSCELEVDAHIASILNVFEYRNTSDSQSQETSERGYAVGRYMGASNAFSEQWNLQCTNLQSSSFSPFQTNDKAFTAYASRNTLKEFYSYLLEQVEGLPEDRRKAVGSRLEQLLLQCDDLQGRRKRVPKKTKQNELITISSTFFHTSQDYRPPEEGQYYVYRYAVRPPEVDDAESVDMQDDGHISAVKETKPSQVGDESASTKQTTKSRCKGQIRCPNLLRSVKDAQDQANVKVSGHVHESNPPIALEPVSDIVGTMDNFECGIVLDVITDIDLNCIHANPEVNAIHAVVYTLRDHRLIPHFDAIGVPYADVQGAIVVDALGVERPAPRRINSEEFNRMALIQRSDVNMNVVERQINSEKYIDVSFVPSEMALIDSVSRLISEFDPNVIYGYDMARSSIGYLNQRASVLGIPDFLEGISRVPPRLRHDSGNEGDRLTDMSTLLTHQRSKLKKQHFKDSEIKPLFCAGRLLFDLADVAVRELNLSNLSLENIVRDQLDYVMPSFSMYTVNKWLTTKVLACQAGDVNGYEASAAGVTRRDVGSDALTNGRHGLHTASPMNLDRGNYCNNHRSNVMIAPHRFRAIRYALLRNYAVIATFDKLMYFQRYTTFSKLYGLDLKSTIVRGSQYHVESVLIRFTKSFNYVLPSPTQRQVHQQRPSVAIPIVMQPISGFHLAPVAVLDFQSLYACITIAYNICYSTCLGLLSEHKNGRNRVKLGVVTYHPEEGVFRDILSKHAELADAKEGTVGVHIMPNGVMFVDKSVREGLLPTMLTSVLQSRRKIKAAMTRPGVEGRVLRQWDREQYGLKMLSNLSVGLTASGYSGRMPCSDLAESVVSIARALLVLCMELIHDNFDAEVIYGDTDSIFIKFPGRTVSEAQSLAEEIANKINSTIPEPIKILPQKVYSPCILVSKKRYLGLIHANGKMVFDDKGVETMRTSECDATRKILRQALECILKTHTLDVAYDGLTSVFRNVASVYTPKDFILYRQVRLGTYREELTGQVGTLPAAAIVAKHKLDKHYGKRVLENEFIPHVFSTSRGDVYRGVKGGAVFPNEINGIFRATDFVKEFGQRTLPQNSMACILEQIRRGQPLHQIDVDYYLKKQVLPPLRRMMQLLDIHPDHPITATILERLQQMQQKKEERFRRVEEPGKKAGEIWEYTGPLARCTGCGTTCKIKLSTATSDEAVEDESNDNSSQEFADVLHSKEMRITPLQPDVFSFEDPTKGKMHVIVCEECRMNPRNTLLKVVNEMNALEDKVHAVNNICLNCTGSTASSASCQNAWHCEVGSLHEFRYCLKVYFKRISYKRLFARSLKEYRGLLTLAYTA</sequence>
<dbReference type="InterPro" id="IPR023211">
    <property type="entry name" value="DNA_pol_palm_dom_sf"/>
</dbReference>
<dbReference type="InterPro" id="IPR006133">
    <property type="entry name" value="DNA-dir_DNA_pol_B_exonuc"/>
</dbReference>
<evidence type="ECO:0000256" key="8">
    <source>
        <dbReference type="ARBA" id="ARBA00022932"/>
    </source>
</evidence>
<reference evidence="20 21" key="1">
    <citation type="journal article" date="2017" name="BMC Genomics">
        <title>Whole-genome assembly of Babesia ovata and comparative genomics between closely related pathogens.</title>
        <authorList>
            <person name="Yamagishi J."/>
            <person name="Asada M."/>
            <person name="Hakimi H."/>
            <person name="Tanaka T.Q."/>
            <person name="Sugimoto C."/>
            <person name="Kawazu S."/>
        </authorList>
    </citation>
    <scope>NUCLEOTIDE SEQUENCE [LARGE SCALE GENOMIC DNA]</scope>
    <source>
        <strain evidence="20 21">Miyake</strain>
    </source>
</reference>
<dbReference type="GO" id="GO:0042276">
    <property type="term" value="P:error-prone translesion synthesis"/>
    <property type="evidence" value="ECO:0007669"/>
    <property type="project" value="TreeGrafter"/>
</dbReference>
<feature type="compositionally biased region" description="Polar residues" evidence="14">
    <location>
        <begin position="110"/>
        <end position="122"/>
    </location>
</feature>
<evidence type="ECO:0000256" key="6">
    <source>
        <dbReference type="ARBA" id="ARBA00022763"/>
    </source>
</evidence>
<evidence type="ECO:0000313" key="21">
    <source>
        <dbReference type="Proteomes" id="UP000236319"/>
    </source>
</evidence>
<dbReference type="Gene3D" id="3.30.342.10">
    <property type="entry name" value="DNA Polymerase, chain B, domain 1"/>
    <property type="match status" value="2"/>
</dbReference>
<proteinExistence type="inferred from homology"/>
<keyword evidence="9 13" id="KW-0408">Iron</keyword>
<dbReference type="InterPro" id="IPR006172">
    <property type="entry name" value="DNA-dir_DNA_pol_B"/>
</dbReference>
<evidence type="ECO:0000256" key="10">
    <source>
        <dbReference type="ARBA" id="ARBA00023014"/>
    </source>
</evidence>
<feature type="domain" description="C4-type zinc-finger of DNA polymerase delta" evidence="17">
    <location>
        <begin position="1520"/>
        <end position="1573"/>
    </location>
</feature>
<evidence type="ECO:0000256" key="7">
    <source>
        <dbReference type="ARBA" id="ARBA00022833"/>
    </source>
</evidence>
<feature type="domain" description="DNA polymerase delta/zeta catalytic subunit N-terminal" evidence="18">
    <location>
        <begin position="151"/>
        <end position="193"/>
    </location>
</feature>
<name>A0A2H6KD67_9APIC</name>
<feature type="domain" description="DNA-directed DNA polymerase family B exonuclease" evidence="16">
    <location>
        <begin position="655"/>
        <end position="788"/>
    </location>
</feature>
<keyword evidence="10 13" id="KW-0411">Iron-sulfur</keyword>
<evidence type="ECO:0000259" key="18">
    <source>
        <dbReference type="Pfam" id="PF24055"/>
    </source>
</evidence>
<comment type="caution">
    <text evidence="20">The sequence shown here is derived from an EMBL/GenBank/DDBJ whole genome shotgun (WGS) entry which is preliminary data.</text>
</comment>
<keyword evidence="7 13" id="KW-0862">Zinc</keyword>
<evidence type="ECO:0000256" key="12">
    <source>
        <dbReference type="ARBA" id="ARBA00049244"/>
    </source>
</evidence>
<dbReference type="EMBL" id="BDSA01000002">
    <property type="protein sequence ID" value="GBE60924.1"/>
    <property type="molecule type" value="Genomic_DNA"/>
</dbReference>
<dbReference type="GO" id="GO:0006260">
    <property type="term" value="P:DNA replication"/>
    <property type="evidence" value="ECO:0007669"/>
    <property type="project" value="UniProtKB-KW"/>
</dbReference>
<keyword evidence="11" id="KW-0234">DNA repair</keyword>
<evidence type="ECO:0000259" key="15">
    <source>
        <dbReference type="Pfam" id="PF00136"/>
    </source>
</evidence>
<dbReference type="GO" id="GO:0051539">
    <property type="term" value="F:4 iron, 4 sulfur cluster binding"/>
    <property type="evidence" value="ECO:0007669"/>
    <property type="project" value="UniProtKB-KW"/>
</dbReference>
<comment type="cofactor">
    <cofactor evidence="1 13">
        <name>[4Fe-4S] cluster</name>
        <dbReference type="ChEBI" id="CHEBI:49883"/>
    </cofactor>
</comment>
<dbReference type="Pfam" id="PF00136">
    <property type="entry name" value="DNA_pol_B"/>
    <property type="match status" value="1"/>
</dbReference>
<keyword evidence="13" id="KW-0539">Nucleus</keyword>
<dbReference type="InterPro" id="IPR056435">
    <property type="entry name" value="DPOD/Z_N"/>
</dbReference>
<dbReference type="GO" id="GO:0005634">
    <property type="term" value="C:nucleus"/>
    <property type="evidence" value="ECO:0007669"/>
    <property type="project" value="UniProtKB-SubCell"/>
</dbReference>
<evidence type="ECO:0000256" key="2">
    <source>
        <dbReference type="ARBA" id="ARBA00005755"/>
    </source>
</evidence>
<dbReference type="GeneID" id="39874694"/>
<comment type="similarity">
    <text evidence="2 13">Belongs to the DNA polymerase type-B family.</text>
</comment>
<feature type="compositionally biased region" description="Basic and acidic residues" evidence="14">
    <location>
        <begin position="98"/>
        <end position="108"/>
    </location>
</feature>
<dbReference type="Pfam" id="PF14260">
    <property type="entry name" value="zf-C4pol"/>
    <property type="match status" value="1"/>
</dbReference>
<keyword evidence="5 13" id="KW-0479">Metal-binding</keyword>
<evidence type="ECO:0000259" key="16">
    <source>
        <dbReference type="Pfam" id="PF03104"/>
    </source>
</evidence>
<comment type="catalytic activity">
    <reaction evidence="12 13">
        <text>DNA(n) + a 2'-deoxyribonucleoside 5'-triphosphate = DNA(n+1) + diphosphate</text>
        <dbReference type="Rhea" id="RHEA:22508"/>
        <dbReference type="Rhea" id="RHEA-COMP:17339"/>
        <dbReference type="Rhea" id="RHEA-COMP:17340"/>
        <dbReference type="ChEBI" id="CHEBI:33019"/>
        <dbReference type="ChEBI" id="CHEBI:61560"/>
        <dbReference type="ChEBI" id="CHEBI:173112"/>
        <dbReference type="EC" id="2.7.7.7"/>
    </reaction>
</comment>
<dbReference type="PANTHER" id="PTHR45812:SF1">
    <property type="entry name" value="DNA POLYMERASE ZETA CATALYTIC SUBUNIT"/>
    <property type="match status" value="1"/>
</dbReference>
<dbReference type="InterPro" id="IPR025687">
    <property type="entry name" value="Znf-C4pol"/>
</dbReference>
<feature type="domain" description="DNA-directed DNA polymerase family B multifunctional" evidence="15">
    <location>
        <begin position="913"/>
        <end position="1407"/>
    </location>
</feature>
<dbReference type="EC" id="2.7.7.7" evidence="13"/>
<keyword evidence="4 13" id="KW-0548">Nucleotidyltransferase</keyword>
<keyword evidence="13" id="KW-0863">Zinc-finger</keyword>
<keyword evidence="13" id="KW-0235">DNA replication</keyword>
<dbReference type="InterPro" id="IPR006134">
    <property type="entry name" value="DNA-dir_DNA_pol_B_multi_dom"/>
</dbReference>
<dbReference type="GO" id="GO:0008270">
    <property type="term" value="F:zinc ion binding"/>
    <property type="evidence" value="ECO:0007669"/>
    <property type="project" value="UniProtKB-KW"/>
</dbReference>
<dbReference type="GO" id="GO:0000724">
    <property type="term" value="P:double-strand break repair via homologous recombination"/>
    <property type="evidence" value="ECO:0007669"/>
    <property type="project" value="TreeGrafter"/>
</dbReference>
<keyword evidence="13" id="KW-0238">DNA-binding</keyword>
<feature type="region of interest" description="Disordered" evidence="14">
    <location>
        <begin position="482"/>
        <end position="506"/>
    </location>
</feature>
<keyword evidence="6" id="KW-0227">DNA damage</keyword>
<dbReference type="Gene3D" id="3.30.420.10">
    <property type="entry name" value="Ribonuclease H-like superfamily/Ribonuclease H"/>
    <property type="match status" value="2"/>
</dbReference>
<dbReference type="Pfam" id="PF03104">
    <property type="entry name" value="DNA_pol_B_exo1"/>
    <property type="match status" value="1"/>
</dbReference>
<dbReference type="SUPFAM" id="SSF53098">
    <property type="entry name" value="Ribonuclease H-like"/>
    <property type="match status" value="1"/>
</dbReference>
<dbReference type="InterPro" id="IPR043502">
    <property type="entry name" value="DNA/RNA_pol_sf"/>
</dbReference>
<dbReference type="GO" id="GO:0003887">
    <property type="term" value="F:DNA-directed DNA polymerase activity"/>
    <property type="evidence" value="ECO:0007669"/>
    <property type="project" value="UniProtKB-KW"/>
</dbReference>
<dbReference type="SUPFAM" id="SSF56672">
    <property type="entry name" value="DNA/RNA polymerases"/>
    <property type="match status" value="1"/>
</dbReference>
<dbReference type="SMART" id="SM00486">
    <property type="entry name" value="POLBc"/>
    <property type="match status" value="1"/>
</dbReference>
<dbReference type="InterPro" id="IPR056447">
    <property type="entry name" value="REV3_N"/>
</dbReference>
<dbReference type="VEuPathDB" id="PiroplasmaDB:BOVATA_024170"/>
<dbReference type="Gene3D" id="1.10.287.690">
    <property type="entry name" value="Helix hairpin bin"/>
    <property type="match status" value="1"/>
</dbReference>
<accession>A0A2H6KD67</accession>
<dbReference type="Pfam" id="PF24055">
    <property type="entry name" value="POL3_N"/>
    <property type="match status" value="1"/>
</dbReference>
<evidence type="ECO:0000256" key="13">
    <source>
        <dbReference type="RuleBase" id="RU000442"/>
    </source>
</evidence>
<feature type="region of interest" description="Disordered" evidence="14">
    <location>
        <begin position="98"/>
        <end position="122"/>
    </location>
</feature>
<comment type="subcellular location">
    <subcellularLocation>
        <location evidence="13">Nucleus</location>
    </subcellularLocation>
</comment>
<evidence type="ECO:0000256" key="4">
    <source>
        <dbReference type="ARBA" id="ARBA00022695"/>
    </source>
</evidence>
<dbReference type="OrthoDB" id="2414538at2759"/>
<dbReference type="PANTHER" id="PTHR45812">
    <property type="entry name" value="DNA POLYMERASE ZETA CATALYTIC SUBUNIT"/>
    <property type="match status" value="1"/>
</dbReference>
<dbReference type="InterPro" id="IPR030559">
    <property type="entry name" value="PolZ_Rev3"/>
</dbReference>